<dbReference type="SUPFAM" id="SSF50729">
    <property type="entry name" value="PH domain-like"/>
    <property type="match status" value="1"/>
</dbReference>
<dbReference type="STRING" id="289078.A0A2X0LVE1"/>
<keyword evidence="2" id="KW-0813">Transport</keyword>
<dbReference type="InterPro" id="IPR011993">
    <property type="entry name" value="PH-like_dom_sf"/>
</dbReference>
<dbReference type="AlphaFoldDB" id="A0A2X0LVE1"/>
<keyword evidence="3" id="KW-0597">Phosphoprotein</keyword>
<dbReference type="PANTHER" id="PTHR10972">
    <property type="entry name" value="OXYSTEROL-BINDING PROTEIN-RELATED"/>
    <property type="match status" value="1"/>
</dbReference>
<dbReference type="SMART" id="SM00248">
    <property type="entry name" value="ANK"/>
    <property type="match status" value="3"/>
</dbReference>
<dbReference type="InterPro" id="IPR018494">
    <property type="entry name" value="Oxysterol-bd_CS"/>
</dbReference>
<dbReference type="GO" id="GO:0006887">
    <property type="term" value="P:exocytosis"/>
    <property type="evidence" value="ECO:0007669"/>
    <property type="project" value="TreeGrafter"/>
</dbReference>
<dbReference type="GO" id="GO:0030011">
    <property type="term" value="P:maintenance of cell polarity"/>
    <property type="evidence" value="ECO:0007669"/>
    <property type="project" value="TreeGrafter"/>
</dbReference>
<feature type="region of interest" description="Disordered" evidence="9">
    <location>
        <begin position="754"/>
        <end position="778"/>
    </location>
</feature>
<feature type="region of interest" description="Disordered" evidence="9">
    <location>
        <begin position="695"/>
        <end position="720"/>
    </location>
</feature>
<dbReference type="Proteomes" id="UP000249723">
    <property type="component" value="Unassembled WGS sequence"/>
</dbReference>
<keyword evidence="4" id="KW-0445">Lipid transport</keyword>
<dbReference type="FunFam" id="2.30.29.30:FF:000061">
    <property type="entry name" value="Oxysterol binding protein 1"/>
    <property type="match status" value="1"/>
</dbReference>
<feature type="coiled-coil region" evidence="8">
    <location>
        <begin position="610"/>
        <end position="644"/>
    </location>
</feature>
<dbReference type="Gene3D" id="2.30.29.30">
    <property type="entry name" value="Pleckstrin-homology domain (PH domain)/Phosphotyrosine-binding domain (PTB)"/>
    <property type="match status" value="1"/>
</dbReference>
<dbReference type="SUPFAM" id="SSF144000">
    <property type="entry name" value="Oxysterol-binding protein-like"/>
    <property type="match status" value="1"/>
</dbReference>
<evidence type="ECO:0000256" key="8">
    <source>
        <dbReference type="SAM" id="Coils"/>
    </source>
</evidence>
<evidence type="ECO:0000256" key="9">
    <source>
        <dbReference type="SAM" id="MobiDB-lite"/>
    </source>
</evidence>
<dbReference type="PROSITE" id="PS01013">
    <property type="entry name" value="OSBP"/>
    <property type="match status" value="1"/>
</dbReference>
<dbReference type="GO" id="GO:0006897">
    <property type="term" value="P:endocytosis"/>
    <property type="evidence" value="ECO:0007669"/>
    <property type="project" value="TreeGrafter"/>
</dbReference>
<dbReference type="Pfam" id="PF00169">
    <property type="entry name" value="PH"/>
    <property type="match status" value="1"/>
</dbReference>
<sequence>MASTTSMPSAAVPDQADAANEATTLTALATKAGPEESLRSYAMLQALRAGDVDALAPLLAQHAEARKKQRREAEIEVEINSPLHMAVRCAKYPVVEAVLKQVPGCLNAQDPRGQTPLHVAASLNRTDVVALLLLDDKIDDAVKDCQGKTALESASSADTAKLISGESSFGQAEGATLVQRVRIAWISATDPGCSSRVVSRSHYTEKYLALLAAYIASAGGETSTSSGHRHTPSLASIRPGKSEATGEVSAASGHVSNATAEAVYHFLQQPRSTGIDYSLKDHATGTTLLHEATRRKDLGLIKLAISKGADVLARDGKGKIPLDVARDERIKSYLKQAAITEGRALKASSSHLSSSTSGAPLLAGETPSMRGYLSKWTNMARGYRSRWFVLSNGVLSYYRSQEDEGKASRGSINMGVAQIVTSASDKLKFEVNNKLGKSFPSFFLKGSHPVEVMRWVDALKQNVAYAKELSNTVSQTPSRAPSIAPSVGGGSLERRISTLDPDGTGMDSQGRNLNDRDGSILDDETFNDDNDAVPHADDFELLAQGTRTQVELTRQLVETLRVAEADPANANVVFDEVRKAIVGSLGTLESALDEYIDVVNLRERFFVRKYEREIDAKRMWEENMKELAAQHAAIEAELQKTSRDSTRRKRALQEVRANLLSSPPMSPIAGTPIDTNPGSKALQVDTQSLATATAVNAAAMSSPRSARGRSTTMHTLKPQELEDLVDSALAGEAGEDDSALSDDSDEFFEAVESGQIPVDNDDDDKSAPTAPEAEALSAKFDTAPFEGYRNLRQRLPITTDNRPPVSLWAILKGSIGKDLTKISFPVFFNEPTSMLQRMAEDVEFSDVLDHAAAQEDATRRIAFVAAFAMSNYSSTIGRIAKPFNPMLGETFEFADLSKKYRYISEQVSHHPPISACIAQSATWDYYGEVDAKSKFMGKSFEIRPTGIAHAKLKIPAAWGPNYPASTTPGLVEEHYSWTKVTTSVSNFLLGNPIIDHFGDMIITNHRTGHLCKLTFKPRGWRSSGAAEVKGKVMDKDGKEFWDLAGKWSSQLVARRVGAGSGDLAPDAAVPTNKDGDVSPEYIRLWKNSEKPNPPLPFNLTPWAVQLNDDNAGLRKWLPPTDCRLRPDQHAFENGKFERANDLKSELEDHQRATRRKREQGQWPPHAARWFRRTKDKDTGESFWEPVKTSDGMVEYWEERTRVGKAKERGEETEWKGVEPIFADFQV</sequence>
<dbReference type="EMBL" id="FMWP01000107">
    <property type="protein sequence ID" value="SDA00495.1"/>
    <property type="molecule type" value="Genomic_DNA"/>
</dbReference>
<dbReference type="SMART" id="SM00233">
    <property type="entry name" value="PH"/>
    <property type="match status" value="1"/>
</dbReference>
<name>A0A2X0LVE1_9BASI</name>
<dbReference type="GO" id="GO:0032934">
    <property type="term" value="F:sterol binding"/>
    <property type="evidence" value="ECO:0007669"/>
    <property type="project" value="TreeGrafter"/>
</dbReference>
<dbReference type="PROSITE" id="PS50003">
    <property type="entry name" value="PH_DOMAIN"/>
    <property type="match status" value="1"/>
</dbReference>
<keyword evidence="12" id="KW-1185">Reference proteome</keyword>
<dbReference type="Pfam" id="PF01237">
    <property type="entry name" value="Oxysterol_BP"/>
    <property type="match status" value="1"/>
</dbReference>
<feature type="region of interest" description="Disordered" evidence="9">
    <location>
        <begin position="656"/>
        <end position="680"/>
    </location>
</feature>
<dbReference type="CDD" id="cd13292">
    <property type="entry name" value="PH_Osh1p_Osh2p_yeast"/>
    <property type="match status" value="1"/>
</dbReference>
<dbReference type="InterPro" id="IPR001849">
    <property type="entry name" value="PH_domain"/>
</dbReference>
<dbReference type="Pfam" id="PF12796">
    <property type="entry name" value="Ank_2"/>
    <property type="match status" value="1"/>
</dbReference>
<feature type="repeat" description="ANK" evidence="6">
    <location>
        <begin position="284"/>
        <end position="316"/>
    </location>
</feature>
<dbReference type="GO" id="GO:0006869">
    <property type="term" value="P:lipid transport"/>
    <property type="evidence" value="ECO:0007669"/>
    <property type="project" value="UniProtKB-KW"/>
</dbReference>
<feature type="region of interest" description="Disordered" evidence="9">
    <location>
        <begin position="221"/>
        <end position="241"/>
    </location>
</feature>
<dbReference type="InterPro" id="IPR037239">
    <property type="entry name" value="OSBP_sf"/>
</dbReference>
<dbReference type="PROSITE" id="PS50297">
    <property type="entry name" value="ANK_REP_REGION"/>
    <property type="match status" value="2"/>
</dbReference>
<feature type="repeat" description="ANK" evidence="6">
    <location>
        <begin position="112"/>
        <end position="133"/>
    </location>
</feature>
<proteinExistence type="inferred from homology"/>
<evidence type="ECO:0000259" key="10">
    <source>
        <dbReference type="PROSITE" id="PS50003"/>
    </source>
</evidence>
<reference evidence="12" key="1">
    <citation type="submission" date="2016-10" db="EMBL/GenBank/DDBJ databases">
        <authorList>
            <person name="Jeantristanb JTB J.-T."/>
            <person name="Ricardo R."/>
        </authorList>
    </citation>
    <scope>NUCLEOTIDE SEQUENCE [LARGE SCALE GENOMIC DNA]</scope>
</reference>
<dbReference type="OrthoDB" id="1854502at2759"/>
<feature type="domain" description="PH" evidence="10">
    <location>
        <begin position="366"/>
        <end position="464"/>
    </location>
</feature>
<dbReference type="InterPro" id="IPR036770">
    <property type="entry name" value="Ankyrin_rpt-contain_sf"/>
</dbReference>
<dbReference type="SUPFAM" id="SSF48403">
    <property type="entry name" value="Ankyrin repeat"/>
    <property type="match status" value="2"/>
</dbReference>
<evidence type="ECO:0000256" key="2">
    <source>
        <dbReference type="ARBA" id="ARBA00022448"/>
    </source>
</evidence>
<evidence type="ECO:0000256" key="7">
    <source>
        <dbReference type="RuleBase" id="RU003844"/>
    </source>
</evidence>
<evidence type="ECO:0000256" key="5">
    <source>
        <dbReference type="ARBA" id="ARBA00023121"/>
    </source>
</evidence>
<keyword evidence="8" id="KW-0175">Coiled coil</keyword>
<feature type="compositionally biased region" description="Polar residues" evidence="9">
    <location>
        <begin position="702"/>
        <end position="714"/>
    </location>
</feature>
<dbReference type="PANTHER" id="PTHR10972:SF205">
    <property type="entry name" value="OXYSTEROL-BINDING PROTEIN 1"/>
    <property type="match status" value="1"/>
</dbReference>
<dbReference type="GO" id="GO:0005829">
    <property type="term" value="C:cytosol"/>
    <property type="evidence" value="ECO:0007669"/>
    <property type="project" value="TreeGrafter"/>
</dbReference>
<evidence type="ECO:0000313" key="12">
    <source>
        <dbReference type="Proteomes" id="UP000249723"/>
    </source>
</evidence>
<dbReference type="GO" id="GO:0034727">
    <property type="term" value="P:piecemeal microautophagy of the nucleus"/>
    <property type="evidence" value="ECO:0007669"/>
    <property type="project" value="TreeGrafter"/>
</dbReference>
<dbReference type="InterPro" id="IPR002110">
    <property type="entry name" value="Ankyrin_rpt"/>
</dbReference>
<dbReference type="PRINTS" id="PR01415">
    <property type="entry name" value="ANKYRIN"/>
</dbReference>
<dbReference type="GO" id="GO:0097038">
    <property type="term" value="C:perinuclear endoplasmic reticulum"/>
    <property type="evidence" value="ECO:0007669"/>
    <property type="project" value="TreeGrafter"/>
</dbReference>
<dbReference type="GO" id="GO:0005635">
    <property type="term" value="C:nuclear envelope"/>
    <property type="evidence" value="ECO:0007669"/>
    <property type="project" value="TreeGrafter"/>
</dbReference>
<accession>A0A2X0LVE1</accession>
<dbReference type="FunFam" id="3.30.70.3490:FF:000033">
    <property type="match status" value="1"/>
</dbReference>
<evidence type="ECO:0000313" key="11">
    <source>
        <dbReference type="EMBL" id="SDA00495.1"/>
    </source>
</evidence>
<dbReference type="Gene3D" id="2.40.160.120">
    <property type="match status" value="1"/>
</dbReference>
<evidence type="ECO:0000256" key="6">
    <source>
        <dbReference type="PROSITE-ProRule" id="PRU00023"/>
    </source>
</evidence>
<evidence type="ECO:0000256" key="3">
    <source>
        <dbReference type="ARBA" id="ARBA00022553"/>
    </source>
</evidence>
<protein>
    <submittedName>
        <fullName evidence="11">BZ3500_MvSof-1268-A1-R1_Chr9g10672 protein</fullName>
    </submittedName>
</protein>
<evidence type="ECO:0000256" key="4">
    <source>
        <dbReference type="ARBA" id="ARBA00023055"/>
    </source>
</evidence>
<evidence type="ECO:0000256" key="1">
    <source>
        <dbReference type="ARBA" id="ARBA00008842"/>
    </source>
</evidence>
<dbReference type="InterPro" id="IPR000648">
    <property type="entry name" value="Oxysterol-bd"/>
</dbReference>
<gene>
    <name evidence="11" type="ORF">BZ3500_MVSOF-1268-A1-R1_CHR9G10672</name>
</gene>
<dbReference type="PROSITE" id="PS50088">
    <property type="entry name" value="ANK_REPEAT"/>
    <property type="match status" value="2"/>
</dbReference>
<keyword evidence="5" id="KW-0446">Lipid-binding</keyword>
<dbReference type="Gene3D" id="1.25.40.20">
    <property type="entry name" value="Ankyrin repeat-containing domain"/>
    <property type="match status" value="2"/>
</dbReference>
<dbReference type="FunFam" id="2.40.160.120:FF:000017">
    <property type="entry name" value="Oxysterol-binding protein homolog C2F12.05c"/>
    <property type="match status" value="1"/>
</dbReference>
<dbReference type="GO" id="GO:0005886">
    <property type="term" value="C:plasma membrane"/>
    <property type="evidence" value="ECO:0007669"/>
    <property type="project" value="TreeGrafter"/>
</dbReference>
<comment type="similarity">
    <text evidence="1 7">Belongs to the OSBP family.</text>
</comment>
<organism evidence="11 12">
    <name type="scientific">Microbotryum saponariae</name>
    <dbReference type="NCBI Taxonomy" id="289078"/>
    <lineage>
        <taxon>Eukaryota</taxon>
        <taxon>Fungi</taxon>
        <taxon>Dikarya</taxon>
        <taxon>Basidiomycota</taxon>
        <taxon>Pucciniomycotina</taxon>
        <taxon>Microbotryomycetes</taxon>
        <taxon>Microbotryales</taxon>
        <taxon>Microbotryaceae</taxon>
        <taxon>Microbotryum</taxon>
    </lineage>
</organism>
<keyword evidence="6" id="KW-0040">ANK repeat</keyword>